<reference evidence="3" key="1">
    <citation type="submission" date="2022-11" db="EMBL/GenBank/DDBJ databases">
        <authorList>
            <person name="Petersen C."/>
        </authorList>
    </citation>
    <scope>NUCLEOTIDE SEQUENCE</scope>
    <source>
        <strain evidence="3">IBT 19713</strain>
    </source>
</reference>
<protein>
    <recommendedName>
        <fullName evidence="2">Hypervirulence associated protein TUDOR domain-containing protein</fullName>
    </recommendedName>
</protein>
<reference evidence="3" key="2">
    <citation type="journal article" date="2023" name="IMA Fungus">
        <title>Comparative genomic study of the Penicillium genus elucidates a diverse pangenome and 15 lateral gene transfer events.</title>
        <authorList>
            <person name="Petersen C."/>
            <person name="Sorensen T."/>
            <person name="Nielsen M.R."/>
            <person name="Sondergaard T.E."/>
            <person name="Sorensen J.L."/>
            <person name="Fitzpatrick D.A."/>
            <person name="Frisvad J.C."/>
            <person name="Nielsen K.L."/>
        </authorList>
    </citation>
    <scope>NUCLEOTIDE SEQUENCE</scope>
    <source>
        <strain evidence="3">IBT 19713</strain>
    </source>
</reference>
<dbReference type="RefSeq" id="XP_058332842.1">
    <property type="nucleotide sequence ID" value="XM_058473839.1"/>
</dbReference>
<gene>
    <name evidence="3" type="ORF">N7468_004542</name>
</gene>
<name>A0A9W9PB19_9EURO</name>
<dbReference type="OrthoDB" id="2138648at2759"/>
<dbReference type="GeneID" id="83201142"/>
<accession>A0A9W9PB19</accession>
<sequence>MDSDNVYDKNGEPIHEGDYVYTRIRGGTHEGKVEEIVTDEARAEETSVKHPPKVILHNKDGKTRAHNPGTLEIRNEDA</sequence>
<feature type="region of interest" description="Disordered" evidence="1">
    <location>
        <begin position="58"/>
        <end position="78"/>
    </location>
</feature>
<organism evidence="3 4">
    <name type="scientific">Penicillium chermesinum</name>
    <dbReference type="NCBI Taxonomy" id="63820"/>
    <lineage>
        <taxon>Eukaryota</taxon>
        <taxon>Fungi</taxon>
        <taxon>Dikarya</taxon>
        <taxon>Ascomycota</taxon>
        <taxon>Pezizomycotina</taxon>
        <taxon>Eurotiomycetes</taxon>
        <taxon>Eurotiomycetidae</taxon>
        <taxon>Eurotiales</taxon>
        <taxon>Aspergillaceae</taxon>
        <taxon>Penicillium</taxon>
    </lineage>
</organism>
<keyword evidence="4" id="KW-1185">Reference proteome</keyword>
<evidence type="ECO:0000259" key="2">
    <source>
        <dbReference type="Pfam" id="PF11160"/>
    </source>
</evidence>
<evidence type="ECO:0000256" key="1">
    <source>
        <dbReference type="SAM" id="MobiDB-lite"/>
    </source>
</evidence>
<dbReference type="Pfam" id="PF11160">
    <property type="entry name" value="Hva1_TUDOR"/>
    <property type="match status" value="1"/>
</dbReference>
<evidence type="ECO:0000313" key="4">
    <source>
        <dbReference type="Proteomes" id="UP001150941"/>
    </source>
</evidence>
<dbReference type="Proteomes" id="UP001150941">
    <property type="component" value="Unassembled WGS sequence"/>
</dbReference>
<proteinExistence type="predicted"/>
<comment type="caution">
    <text evidence="3">The sequence shown here is derived from an EMBL/GenBank/DDBJ whole genome shotgun (WGS) entry which is preliminary data.</text>
</comment>
<feature type="domain" description="Hypervirulence associated protein TUDOR" evidence="2">
    <location>
        <begin position="17"/>
        <end position="71"/>
    </location>
</feature>
<evidence type="ECO:0000313" key="3">
    <source>
        <dbReference type="EMBL" id="KAJ5239923.1"/>
    </source>
</evidence>
<dbReference type="EMBL" id="JAPQKS010000003">
    <property type="protein sequence ID" value="KAJ5239923.1"/>
    <property type="molecule type" value="Genomic_DNA"/>
</dbReference>
<dbReference type="InterPro" id="IPR021331">
    <property type="entry name" value="Hva1_TUDOR"/>
</dbReference>
<dbReference type="Gene3D" id="2.30.30.1060">
    <property type="match status" value="1"/>
</dbReference>
<dbReference type="AlphaFoldDB" id="A0A9W9PB19"/>